<dbReference type="InterPro" id="IPR020277">
    <property type="entry name" value="DUF2624"/>
</dbReference>
<evidence type="ECO:0000313" key="2">
    <source>
        <dbReference type="Proteomes" id="UP001281447"/>
    </source>
</evidence>
<evidence type="ECO:0000313" key="1">
    <source>
        <dbReference type="EMBL" id="MDY0396703.1"/>
    </source>
</evidence>
<name>A0ABU5CD13_9BACI</name>
<keyword evidence="2" id="KW-1185">Reference proteome</keyword>
<sequence>MSILFKELINQRLRKITVTELLDYSNQYGFSLDRSQAKDIVSYLKTNNINPFTKKRTTKNAAAACRNNGWGNCGKSEPVIYTASRVLWALKFIRVLMADKKRIASAILFYCSMIFVFRSSSNFPDLIMFISNL</sequence>
<reference evidence="1 2" key="1">
    <citation type="submission" date="2023-10" db="EMBL/GenBank/DDBJ databases">
        <title>Virgibacillus halophilus 5B73C genome.</title>
        <authorList>
            <person name="Miliotis G."/>
            <person name="Sengupta P."/>
            <person name="Hameed A."/>
            <person name="Chuvochina M."/>
            <person name="Mcdonagh F."/>
            <person name="Simpson A.C."/>
            <person name="Singh N.K."/>
            <person name="Rekha P.D."/>
            <person name="Raman K."/>
            <person name="Hugenholtz P."/>
            <person name="Venkateswaran K."/>
        </authorList>
    </citation>
    <scope>NUCLEOTIDE SEQUENCE [LARGE SCALE GENOMIC DNA]</scope>
    <source>
        <strain evidence="1 2">5B73C</strain>
    </source>
</reference>
<dbReference type="Proteomes" id="UP001281447">
    <property type="component" value="Unassembled WGS sequence"/>
</dbReference>
<protein>
    <submittedName>
        <fullName evidence="1">DUF2624 family protein</fullName>
    </submittedName>
</protein>
<gene>
    <name evidence="1" type="ORF">RWE15_23375</name>
</gene>
<proteinExistence type="predicted"/>
<comment type="caution">
    <text evidence="1">The sequence shown here is derived from an EMBL/GenBank/DDBJ whole genome shotgun (WGS) entry which is preliminary data.</text>
</comment>
<dbReference type="EMBL" id="JAWDIP010000004">
    <property type="protein sequence ID" value="MDY0396703.1"/>
    <property type="molecule type" value="Genomic_DNA"/>
</dbReference>
<organism evidence="1 2">
    <name type="scientific">Tigheibacillus halophilus</name>
    <dbReference type="NCBI Taxonomy" id="361280"/>
    <lineage>
        <taxon>Bacteria</taxon>
        <taxon>Bacillati</taxon>
        <taxon>Bacillota</taxon>
        <taxon>Bacilli</taxon>
        <taxon>Bacillales</taxon>
        <taxon>Bacillaceae</taxon>
        <taxon>Tigheibacillus</taxon>
    </lineage>
</organism>
<accession>A0ABU5CD13</accession>
<dbReference type="Pfam" id="PF11116">
    <property type="entry name" value="DUF2624"/>
    <property type="match status" value="1"/>
</dbReference>